<comment type="caution">
    <text evidence="1">The sequence shown here is derived from an EMBL/GenBank/DDBJ whole genome shotgun (WGS) entry which is preliminary data.</text>
</comment>
<dbReference type="Proteomes" id="UP001199916">
    <property type="component" value="Unassembled WGS sequence"/>
</dbReference>
<dbReference type="EMBL" id="JAJNBZ010000012">
    <property type="protein sequence ID" value="MCE5170728.1"/>
    <property type="molecule type" value="Genomic_DNA"/>
</dbReference>
<keyword evidence="2" id="KW-1185">Reference proteome</keyword>
<evidence type="ECO:0000313" key="1">
    <source>
        <dbReference type="EMBL" id="MCE5170728.1"/>
    </source>
</evidence>
<gene>
    <name evidence="1" type="ORF">LQV63_15575</name>
</gene>
<reference evidence="1 2" key="1">
    <citation type="submission" date="2021-11" db="EMBL/GenBank/DDBJ databases">
        <title>Draft genome sequence of Paenibacillus profundus YoMME, a new Gram-positive bacteria with exoelectrogenic properties.</title>
        <authorList>
            <person name="Hubenova Y."/>
            <person name="Hubenova E."/>
            <person name="Manasiev Y."/>
            <person name="Peykov S."/>
            <person name="Mitov M."/>
        </authorList>
    </citation>
    <scope>NUCLEOTIDE SEQUENCE [LARGE SCALE GENOMIC DNA]</scope>
    <source>
        <strain evidence="1 2">YoMME</strain>
    </source>
</reference>
<evidence type="ECO:0000313" key="2">
    <source>
        <dbReference type="Proteomes" id="UP001199916"/>
    </source>
</evidence>
<protein>
    <submittedName>
        <fullName evidence="1">Uncharacterized protein</fullName>
    </submittedName>
</protein>
<proteinExistence type="predicted"/>
<accession>A0ABS8YFF1</accession>
<name>A0ABS8YFF1_9BACL</name>
<organism evidence="1 2">
    <name type="scientific">Paenibacillus profundus</name>
    <dbReference type="NCBI Taxonomy" id="1173085"/>
    <lineage>
        <taxon>Bacteria</taxon>
        <taxon>Bacillati</taxon>
        <taxon>Bacillota</taxon>
        <taxon>Bacilli</taxon>
        <taxon>Bacillales</taxon>
        <taxon>Paenibacillaceae</taxon>
        <taxon>Paenibacillus</taxon>
    </lineage>
</organism>
<sequence>MSQATDESKHMTQLEQFILSLTVRENNTADHKTLEMASTLLSWSNYGVICQWN</sequence>